<name>A0ABR7VAP8_9FLAO</name>
<keyword evidence="2" id="KW-0808">Transferase</keyword>
<feature type="chain" id="PRO_5047484801" evidence="1">
    <location>
        <begin position="29"/>
        <end position="466"/>
    </location>
</feature>
<dbReference type="EMBL" id="JABTCG010000003">
    <property type="protein sequence ID" value="MBD0850744.1"/>
    <property type="molecule type" value="Genomic_DNA"/>
</dbReference>
<dbReference type="PANTHER" id="PTHR40050:SF1">
    <property type="entry name" value="INNER SPORE COAT PROTEIN H"/>
    <property type="match status" value="1"/>
</dbReference>
<keyword evidence="2" id="KW-0418">Kinase</keyword>
<proteinExistence type="predicted"/>
<evidence type="ECO:0000313" key="2">
    <source>
        <dbReference type="EMBL" id="MBD0850744.1"/>
    </source>
</evidence>
<sequence length="466" mass="53209">MKLTLRHFYSKCSLRAFLLLLFLTTACSKDGTSIEKEIEKEGITIADADKIPLVNINTNGATIPDEPKIDAEVTVSEKGEITFVNNIGIEIRGSSSQMFPKKSYGFETRDENNEDIDLPFLGFPEEEDWILYAPYSDKTLVRNKLIFDLARDLGGYASRTEFVELDLNGSYKGVYVLMEKIKRNAFRVDINKLKTDENTGEDLTGGYILKIDKTTGTLGGELNELNSFTSPYLPNNASTTQTIAFQYEYPKAEDITSEQRTYISDYVTQFENALASDDFMDPDMGYNAYIDADSFVDFFLLNELSNNVDGYRLSTFMYKDKNEKLKMGPIWDFNLAFGNADYCGGGAYDVWAYRFNERCSEDYWLVPFWWDRLLQDPSFLAKVKTRWSELRGGVFAEGSIQSKLDGYINTLDKAGALETNFETWAIFGMYIWPNNYIGESHADEMGYMKSWISNRLDWLDQAIGDL</sequence>
<gene>
    <name evidence="2" type="ORF">HPE63_08695</name>
</gene>
<protein>
    <submittedName>
        <fullName evidence="2">CotH kinase family protein</fullName>
    </submittedName>
</protein>
<dbReference type="PANTHER" id="PTHR40050">
    <property type="entry name" value="INNER SPORE COAT PROTEIN H"/>
    <property type="match status" value="1"/>
</dbReference>
<dbReference type="Pfam" id="PF08757">
    <property type="entry name" value="CotH"/>
    <property type="match status" value="1"/>
</dbReference>
<dbReference type="Proteomes" id="UP000598350">
    <property type="component" value="Unassembled WGS sequence"/>
</dbReference>
<accession>A0ABR7VAP8</accession>
<evidence type="ECO:0000313" key="3">
    <source>
        <dbReference type="Proteomes" id="UP000598350"/>
    </source>
</evidence>
<keyword evidence="3" id="KW-1185">Reference proteome</keyword>
<keyword evidence="1" id="KW-0732">Signal</keyword>
<dbReference type="RefSeq" id="WP_188313883.1">
    <property type="nucleotide sequence ID" value="NZ_JABTCG010000003.1"/>
</dbReference>
<reference evidence="2 3" key="1">
    <citation type="submission" date="2020-05" db="EMBL/GenBank/DDBJ databases">
        <title>The draft genome sequence of Maribacter arenosus CAU 1321.</title>
        <authorList>
            <person name="Mu L."/>
        </authorList>
    </citation>
    <scope>NUCLEOTIDE SEQUENCE [LARGE SCALE GENOMIC DNA]</scope>
    <source>
        <strain evidence="2 3">CAU 1321</strain>
    </source>
</reference>
<dbReference type="GO" id="GO:0016301">
    <property type="term" value="F:kinase activity"/>
    <property type="evidence" value="ECO:0007669"/>
    <property type="project" value="UniProtKB-KW"/>
</dbReference>
<feature type="signal peptide" evidence="1">
    <location>
        <begin position="1"/>
        <end position="28"/>
    </location>
</feature>
<dbReference type="InterPro" id="IPR014867">
    <property type="entry name" value="Spore_coat_CotH_CotH2/3/7"/>
</dbReference>
<dbReference type="PROSITE" id="PS51257">
    <property type="entry name" value="PROKAR_LIPOPROTEIN"/>
    <property type="match status" value="1"/>
</dbReference>
<evidence type="ECO:0000256" key="1">
    <source>
        <dbReference type="SAM" id="SignalP"/>
    </source>
</evidence>
<comment type="caution">
    <text evidence="2">The sequence shown here is derived from an EMBL/GenBank/DDBJ whole genome shotgun (WGS) entry which is preliminary data.</text>
</comment>
<organism evidence="2 3">
    <name type="scientific">Maribacter arenosus</name>
    <dbReference type="NCBI Taxonomy" id="1854708"/>
    <lineage>
        <taxon>Bacteria</taxon>
        <taxon>Pseudomonadati</taxon>
        <taxon>Bacteroidota</taxon>
        <taxon>Flavobacteriia</taxon>
        <taxon>Flavobacteriales</taxon>
        <taxon>Flavobacteriaceae</taxon>
        <taxon>Maribacter</taxon>
    </lineage>
</organism>